<dbReference type="AlphaFoldDB" id="A0A0D7BR32"/>
<dbReference type="PANTHER" id="PTHR28221:SF2">
    <property type="entry name" value="RNA POLYMERASE I-SPECIFIC TRANSCRIPTION INITIATION FACTOR RRN6"/>
    <property type="match status" value="1"/>
</dbReference>
<feature type="region of interest" description="Disordered" evidence="1">
    <location>
        <begin position="811"/>
        <end position="870"/>
    </location>
</feature>
<feature type="compositionally biased region" description="Basic residues" evidence="1">
    <location>
        <begin position="857"/>
        <end position="870"/>
    </location>
</feature>
<accession>A0A0D7BR32</accession>
<organism evidence="3 4">
    <name type="scientific">Cylindrobasidium torrendii FP15055 ss-10</name>
    <dbReference type="NCBI Taxonomy" id="1314674"/>
    <lineage>
        <taxon>Eukaryota</taxon>
        <taxon>Fungi</taxon>
        <taxon>Dikarya</taxon>
        <taxon>Basidiomycota</taxon>
        <taxon>Agaricomycotina</taxon>
        <taxon>Agaricomycetes</taxon>
        <taxon>Agaricomycetidae</taxon>
        <taxon>Agaricales</taxon>
        <taxon>Marasmiineae</taxon>
        <taxon>Physalacriaceae</taxon>
        <taxon>Cylindrobasidium</taxon>
    </lineage>
</organism>
<dbReference type="InterPro" id="IPR019350">
    <property type="entry name" value="RNA_pol_I-sp_TIF_RRN6-like"/>
</dbReference>
<dbReference type="STRING" id="1314674.A0A0D7BR32"/>
<feature type="region of interest" description="Disordered" evidence="1">
    <location>
        <begin position="702"/>
        <end position="727"/>
    </location>
</feature>
<feature type="compositionally biased region" description="Polar residues" evidence="1">
    <location>
        <begin position="766"/>
        <end position="791"/>
    </location>
</feature>
<feature type="region of interest" description="Disordered" evidence="1">
    <location>
        <begin position="761"/>
        <end position="797"/>
    </location>
</feature>
<feature type="compositionally biased region" description="Low complexity" evidence="1">
    <location>
        <begin position="812"/>
        <end position="826"/>
    </location>
</feature>
<dbReference type="InterPro" id="IPR048536">
    <property type="entry name" value="Rrn6_K-rich"/>
</dbReference>
<keyword evidence="4" id="KW-1185">Reference proteome</keyword>
<gene>
    <name evidence="3" type="ORF">CYLTODRAFT_486664</name>
</gene>
<dbReference type="PANTHER" id="PTHR28221">
    <property type="entry name" value="RNA POLYMERASE I-SPECIFIC TRANSCRIPTION INITIATION FACTOR RRN6"/>
    <property type="match status" value="1"/>
</dbReference>
<dbReference type="EMBL" id="KN880447">
    <property type="protein sequence ID" value="KIY72071.1"/>
    <property type="molecule type" value="Genomic_DNA"/>
</dbReference>
<evidence type="ECO:0000259" key="2">
    <source>
        <dbReference type="Pfam" id="PF20639"/>
    </source>
</evidence>
<dbReference type="Pfam" id="PF20639">
    <property type="entry name" value="Rrn6_K-rich"/>
    <property type="match status" value="1"/>
</dbReference>
<evidence type="ECO:0000313" key="3">
    <source>
        <dbReference type="EMBL" id="KIY72071.1"/>
    </source>
</evidence>
<reference evidence="3 4" key="1">
    <citation type="journal article" date="2015" name="Fungal Genet. Biol.">
        <title>Evolution of novel wood decay mechanisms in Agaricales revealed by the genome sequences of Fistulina hepatica and Cylindrobasidium torrendii.</title>
        <authorList>
            <person name="Floudas D."/>
            <person name="Held B.W."/>
            <person name="Riley R."/>
            <person name="Nagy L.G."/>
            <person name="Koehler G."/>
            <person name="Ransdell A.S."/>
            <person name="Younus H."/>
            <person name="Chow J."/>
            <person name="Chiniquy J."/>
            <person name="Lipzen A."/>
            <person name="Tritt A."/>
            <person name="Sun H."/>
            <person name="Haridas S."/>
            <person name="LaButti K."/>
            <person name="Ohm R.A."/>
            <person name="Kues U."/>
            <person name="Blanchette R.A."/>
            <person name="Grigoriev I.V."/>
            <person name="Minto R.E."/>
            <person name="Hibbett D.S."/>
        </authorList>
    </citation>
    <scope>NUCLEOTIDE SEQUENCE [LARGE SCALE GENOMIC DNA]</scope>
    <source>
        <strain evidence="3 4">FP15055 ss-10</strain>
    </source>
</reference>
<sequence length="870" mass="96068">MAQFWPTSRAPGQGKAEKWDNKIGFGFPLLSHGLVEAASLEERQGQFEWTLLKDHGIHTFRMNSYNKVFHSTHQPTVRPQLTHIAHQAEQGANFLRKHFPDVDVTSELMREEIERDAAILTELNNFDPLKGNLIGCVDNHYLAFPMGETGSDLNLSSLENGVFRANATPAISFQTPITHVVPSCSSMLAVRTYGNTSILRVRPSDEFHNEVDSIASITPHTMGGRPLADIKIPSSSITYAVNDAGLVYLYDIESSQASVVYEALASTGSNSFWRLANASTETSCLLASSKILKSLDYRASHQSSTILKIPEDNGFITSIEPQDGSLVRLCTTEHLLWLDTRFPMQPLLGAAHNRRGDRTLVSQTIQLTYDTLTFLTSLKNGFVNVYDISRASENDKLHANHDTSSLTSPSNVVGAVRGKTFVTHADLREDMLGILQLNEDGAVYHAKYTLESAQSQSDGIAMDMTPGADWDDAVGELYESKRQGVKTLAEREFVEEDISMLYNLICENIQARDTPRIPATLAEVAKAASVKSTCGDAPEHILTMYDALHRAHPTTKSPSRSSWLTQSVMNSMRGAEALRQQHITTRDLSTGARHWDLVDILARFDPSITRDGDAIGIAEGYEFDDSQTKEWNQRARQLLFADIIMASSISSPHHSASPRPANLNLETMTEALSIAPDPPEVEFSHLRPDANFRMPSWKCVSEQREHEEDEEDETVVNTDSITRDDDLEGKGASKLKLRRGIRLLLDEWTVGTSPEDYTFLNPYQDAPSSSPTTTLHHGKSKNSNTAQSRSLPSKRPPAIVPLVQRAPPALRSTQPFSSQQSEPSSTRANDFRGGSQVSALATSTQIMPGPYGGRPSAVKKKPARKRLGGF</sequence>
<dbReference type="OrthoDB" id="2382881at2759"/>
<dbReference type="Proteomes" id="UP000054007">
    <property type="component" value="Unassembled WGS sequence"/>
</dbReference>
<evidence type="ECO:0000313" key="4">
    <source>
        <dbReference type="Proteomes" id="UP000054007"/>
    </source>
</evidence>
<feature type="domain" description="RRN6 K-rich C-terminal" evidence="2">
    <location>
        <begin position="744"/>
        <end position="870"/>
    </location>
</feature>
<feature type="compositionally biased region" description="Polar residues" evidence="1">
    <location>
        <begin position="835"/>
        <end position="846"/>
    </location>
</feature>
<name>A0A0D7BR32_9AGAR</name>
<proteinExistence type="predicted"/>
<protein>
    <recommendedName>
        <fullName evidence="2">RRN6 K-rich C-terminal domain-containing protein</fullName>
    </recommendedName>
</protein>
<evidence type="ECO:0000256" key="1">
    <source>
        <dbReference type="SAM" id="MobiDB-lite"/>
    </source>
</evidence>